<keyword evidence="1" id="KW-0808">Transferase</keyword>
<evidence type="ECO:0000313" key="11">
    <source>
        <dbReference type="Proteomes" id="UP000460718"/>
    </source>
</evidence>
<dbReference type="PANTHER" id="PTHR37984:SF5">
    <property type="entry name" value="PROTEIN NYNRIN-LIKE"/>
    <property type="match status" value="1"/>
</dbReference>
<dbReference type="InterPro" id="IPR043502">
    <property type="entry name" value="DNA/RNA_pol_sf"/>
</dbReference>
<accession>A0A6A3JXU0</accession>
<feature type="compositionally biased region" description="Low complexity" evidence="6">
    <location>
        <begin position="211"/>
        <end position="225"/>
    </location>
</feature>
<keyword evidence="4" id="KW-0255">Endonuclease</keyword>
<keyword evidence="4" id="KW-0378">Hydrolase</keyword>
<feature type="region of interest" description="Disordered" evidence="6">
    <location>
        <begin position="962"/>
        <end position="984"/>
    </location>
</feature>
<dbReference type="InterPro" id="IPR036875">
    <property type="entry name" value="Znf_CCHC_sf"/>
</dbReference>
<dbReference type="InterPro" id="IPR050951">
    <property type="entry name" value="Retrovirus_Pol_polyprotein"/>
</dbReference>
<sequence length="1583" mass="175249">MSESSEEEREEEQSTVLPTPLRRSHQEEQKEAEERFAAEHGDEDDEDEEDDEDDEDDEDGSEEDEGADQGDRVKTEPGFERETDAARYRGELEERYAAEVARARWMSSGDQSYGGYGGAYYPPPTEYGGYGRAREETPPGRRPSGFIPVYTGAEVRRSDSPAYGWNPTAWPGPTREPPRPFGWTTSPGWSTAPAANAPATVVSKKEKTKKPTAVATTATPTKPSTVPAPPKKKKSAKNGGVPANKGGMTTGVNAWNASPFPAQSSATVPVKLISVSQATSHAVKVLPFFYSDLTTVERARTFWEAFEENTEGLPDSSRLLVFQQKLKGREAERWWNNSHIKTFKTLKVRFHNHVLSRTADELWERLHSTKRQKGESIEEWGDRVTDLCDSLDYPDARMRYQLFRRGLNNRRMLAILDSSPARDIPEACEWLMVKDMYRPVDEDEDFDEAAPAKSAAASETPAILKPMVDHVKALAQEVRSFVKGEQEWRNKVNNELRASPPPHYAMQTMATVPSVPPPPMQQQPLRNGQGFRGIRMDDDGRDQEGAPICGRCQYRGHGRATYRRQSFTCRRCNQFGHMQVECEQPPPPQQQSGGFQGGNGIGRRWCSFCQVEGHTIGGCPTNGSEGNSGRGEEKNAAVAVPKNVVSVKRSDETETKRGRTWVYRAANAELAEPKNGDDKKEGLVKGVWDGVEESPASEFVEEKADDKEKESIACVENVTDVKWTVAEEVKESVGSSVHEPVDGSGLRTVPDKGDKVELSGETAKAGADEDERRGTVESSPLTRLFSDGELNAIEKCAPGQEVTVLAGTEVAVETEEYEKELEDRLYPLDEVELQEHVKKIAETRKELSIEEMASYLGLPVDVLERTKGASEEEMTSPGYWQDWFEKTLKSSTEAKRANRDIRDASTVPEPQRTLSTSVVVERFGLPPEGVKKKKKNVLPENEMDAKDAEAVVYSNIGVPASDGSVEASAVRDREEGEESPVENSPRMIRALGRRSVYEWLKKVRDEGDRPESEGTPLGPSHRDQVPEVDWVQLLTVTAELTKRDSVPLPDWVTFSEWVERYHSKCGELVWKKLLEHEADKTIPKEEKEPRTKELVDFDSSSLYVELAEAVHGVGLYPEREEDISHYVEVVRPGRLAPERPGKRGLVEVVTDELPNGFGLRRDKAEETDEPEVVPGGRRVVCAVGGYEAHSGGFIDCLPSSMLADTGATLSLVDKLVLKRLGRARESLRPYEGPVRSSSGHKLRIRGWITLPVRLGSLEANLNLLVAEQLNCDAILGVDALAVFGAVIDVEERTMTLKSTKEVLELGTTVVKETYLTAMAVSVRLPPRGQALVTTNVIGDVGDKATVLVEGSLGLPPTLSVARTLCTVHKGQVIAEVCNASTGEYWIRKGTVVAATSVIPESAFTPIEPPAKRPTLAKSVPGDLKEGVAAETVKKMSEERPDRPAEIVEAPKPEIPPDKGMEADFSDSVMSDEQKRLFQDELNGFSDMFVESSKKPGRTELLKFEIDTGDSKPFKQQPYRVSGAEGEVMEAEVDQYLEMGFLRPSHSPSASPVLMIRKPDGGIRFCIDYSKLNAVTVKYCYPMP</sequence>
<feature type="compositionally biased region" description="Basic and acidic residues" evidence="6">
    <location>
        <begin position="69"/>
        <end position="91"/>
    </location>
</feature>
<dbReference type="SMART" id="SM00343">
    <property type="entry name" value="ZnF_C2HC"/>
    <property type="match status" value="2"/>
</dbReference>
<feature type="compositionally biased region" description="Acidic residues" evidence="6">
    <location>
        <begin position="1"/>
        <end position="13"/>
    </location>
</feature>
<dbReference type="GO" id="GO:0004519">
    <property type="term" value="F:endonuclease activity"/>
    <property type="evidence" value="ECO:0007669"/>
    <property type="project" value="UniProtKB-KW"/>
</dbReference>
<dbReference type="GO" id="GO:0004190">
    <property type="term" value="F:aspartic-type endopeptidase activity"/>
    <property type="evidence" value="ECO:0007669"/>
    <property type="project" value="InterPro"/>
</dbReference>
<dbReference type="Gene3D" id="4.10.60.10">
    <property type="entry name" value="Zinc finger, CCHC-type"/>
    <property type="match status" value="1"/>
</dbReference>
<feature type="region of interest" description="Disordered" evidence="6">
    <location>
        <begin position="732"/>
        <end position="781"/>
    </location>
</feature>
<dbReference type="Gene3D" id="3.10.10.10">
    <property type="entry name" value="HIV Type 1 Reverse Transcriptase, subunit A, domain 1"/>
    <property type="match status" value="1"/>
</dbReference>
<feature type="region of interest" description="Disordered" evidence="6">
    <location>
        <begin position="1004"/>
        <end position="1023"/>
    </location>
</feature>
<feature type="compositionally biased region" description="Basic and acidic residues" evidence="6">
    <location>
        <begin position="766"/>
        <end position="775"/>
    </location>
</feature>
<name>A0A6A3JXU0_9STRA</name>
<feature type="compositionally biased region" description="Basic and acidic residues" evidence="6">
    <location>
        <begin position="24"/>
        <end position="40"/>
    </location>
</feature>
<organism evidence="8 11">
    <name type="scientific">Phytophthora fragariae</name>
    <dbReference type="NCBI Taxonomy" id="53985"/>
    <lineage>
        <taxon>Eukaryota</taxon>
        <taxon>Sar</taxon>
        <taxon>Stramenopiles</taxon>
        <taxon>Oomycota</taxon>
        <taxon>Peronosporomycetes</taxon>
        <taxon>Peronosporales</taxon>
        <taxon>Peronosporaceae</taxon>
        <taxon>Phytophthora</taxon>
    </lineage>
</organism>
<feature type="compositionally biased region" description="Basic and acidic residues" evidence="6">
    <location>
        <begin position="749"/>
        <end position="758"/>
    </location>
</feature>
<evidence type="ECO:0000256" key="4">
    <source>
        <dbReference type="ARBA" id="ARBA00022759"/>
    </source>
</evidence>
<dbReference type="GO" id="GO:0006508">
    <property type="term" value="P:proteolysis"/>
    <property type="evidence" value="ECO:0007669"/>
    <property type="project" value="InterPro"/>
</dbReference>
<dbReference type="EMBL" id="QXFW01000991">
    <property type="protein sequence ID" value="KAE8998642.1"/>
    <property type="molecule type" value="Genomic_DNA"/>
</dbReference>
<evidence type="ECO:0000313" key="9">
    <source>
        <dbReference type="EMBL" id="KAE9223211.1"/>
    </source>
</evidence>
<dbReference type="InterPro" id="IPR021109">
    <property type="entry name" value="Peptidase_aspartic_dom_sf"/>
</dbReference>
<dbReference type="Proteomes" id="UP000440367">
    <property type="component" value="Unassembled WGS sequence"/>
</dbReference>
<dbReference type="InterPro" id="IPR001878">
    <property type="entry name" value="Znf_CCHC"/>
</dbReference>
<evidence type="ECO:0000256" key="1">
    <source>
        <dbReference type="ARBA" id="ARBA00022679"/>
    </source>
</evidence>
<reference evidence="8 11" key="1">
    <citation type="submission" date="2018-09" db="EMBL/GenBank/DDBJ databases">
        <title>Genomic investigation of the strawberry pathogen Phytophthora fragariae indicates pathogenicity is determined by transcriptional variation in three key races.</title>
        <authorList>
            <person name="Adams T.M."/>
            <person name="Armitage A.D."/>
            <person name="Sobczyk M.K."/>
            <person name="Bates H.J."/>
            <person name="Dunwell J.M."/>
            <person name="Nellist C.F."/>
            <person name="Harrison R.J."/>
        </authorList>
    </citation>
    <scope>NUCLEOTIDE SEQUENCE [LARGE SCALE GENOMIC DNA]</scope>
    <source>
        <strain evidence="9 10">BC-1</strain>
        <strain evidence="8 11">SCRP245</strain>
    </source>
</reference>
<evidence type="ECO:0000256" key="2">
    <source>
        <dbReference type="ARBA" id="ARBA00022695"/>
    </source>
</evidence>
<dbReference type="SUPFAM" id="SSF57756">
    <property type="entry name" value="Retrovirus zinc finger-like domains"/>
    <property type="match status" value="1"/>
</dbReference>
<dbReference type="PANTHER" id="PTHR37984">
    <property type="entry name" value="PROTEIN CBG26694"/>
    <property type="match status" value="1"/>
</dbReference>
<feature type="compositionally biased region" description="Acidic residues" evidence="6">
    <location>
        <begin position="41"/>
        <end position="68"/>
    </location>
</feature>
<feature type="compositionally biased region" description="Low complexity" evidence="6">
    <location>
        <begin position="190"/>
        <end position="202"/>
    </location>
</feature>
<feature type="region of interest" description="Disordered" evidence="6">
    <location>
        <begin position="1"/>
        <end position="91"/>
    </location>
</feature>
<dbReference type="GO" id="GO:0008270">
    <property type="term" value="F:zinc ion binding"/>
    <property type="evidence" value="ECO:0007669"/>
    <property type="project" value="UniProtKB-KW"/>
</dbReference>
<dbReference type="Gene3D" id="2.40.70.10">
    <property type="entry name" value="Acid Proteases"/>
    <property type="match status" value="1"/>
</dbReference>
<dbReference type="Pfam" id="PF08284">
    <property type="entry name" value="RVP_2"/>
    <property type="match status" value="1"/>
</dbReference>
<dbReference type="InterPro" id="IPR001969">
    <property type="entry name" value="Aspartic_peptidase_AS"/>
</dbReference>
<proteinExistence type="predicted"/>
<keyword evidence="5" id="KW-0479">Metal-binding</keyword>
<evidence type="ECO:0000256" key="5">
    <source>
        <dbReference type="PROSITE-ProRule" id="PRU00047"/>
    </source>
</evidence>
<keyword evidence="5" id="KW-0863">Zinc-finger</keyword>
<dbReference type="PROSITE" id="PS00141">
    <property type="entry name" value="ASP_PROTEASE"/>
    <property type="match status" value="1"/>
</dbReference>
<protein>
    <recommendedName>
        <fullName evidence="7">CCHC-type domain-containing protein</fullName>
    </recommendedName>
</protein>
<dbReference type="PROSITE" id="PS50158">
    <property type="entry name" value="ZF_CCHC"/>
    <property type="match status" value="1"/>
</dbReference>
<evidence type="ECO:0000259" key="7">
    <source>
        <dbReference type="PROSITE" id="PS50158"/>
    </source>
</evidence>
<dbReference type="SUPFAM" id="SSF56672">
    <property type="entry name" value="DNA/RNA polymerases"/>
    <property type="match status" value="1"/>
</dbReference>
<dbReference type="GO" id="GO:0016779">
    <property type="term" value="F:nucleotidyltransferase activity"/>
    <property type="evidence" value="ECO:0007669"/>
    <property type="project" value="UniProtKB-KW"/>
</dbReference>
<keyword evidence="5" id="KW-0862">Zinc</keyword>
<comment type="caution">
    <text evidence="8">The sequence shown here is derived from an EMBL/GenBank/DDBJ whole genome shotgun (WGS) entry which is preliminary data.</text>
</comment>
<feature type="region of interest" description="Disordered" evidence="6">
    <location>
        <begin position="169"/>
        <end position="245"/>
    </location>
</feature>
<keyword evidence="3" id="KW-0540">Nuclease</keyword>
<dbReference type="SUPFAM" id="SSF50630">
    <property type="entry name" value="Acid proteases"/>
    <property type="match status" value="1"/>
</dbReference>
<dbReference type="Proteomes" id="UP000460718">
    <property type="component" value="Unassembled WGS sequence"/>
</dbReference>
<evidence type="ECO:0000313" key="10">
    <source>
        <dbReference type="Proteomes" id="UP000440367"/>
    </source>
</evidence>
<dbReference type="GO" id="GO:0003676">
    <property type="term" value="F:nucleic acid binding"/>
    <property type="evidence" value="ECO:0007669"/>
    <property type="project" value="InterPro"/>
</dbReference>
<evidence type="ECO:0000256" key="3">
    <source>
        <dbReference type="ARBA" id="ARBA00022722"/>
    </source>
</evidence>
<evidence type="ECO:0000256" key="6">
    <source>
        <dbReference type="SAM" id="MobiDB-lite"/>
    </source>
</evidence>
<gene>
    <name evidence="9" type="ORF">PF002_g15040</name>
    <name evidence="8" type="ORF">PF011_g14960</name>
</gene>
<dbReference type="EMBL" id="QXGD01000827">
    <property type="protein sequence ID" value="KAE9223211.1"/>
    <property type="molecule type" value="Genomic_DNA"/>
</dbReference>
<keyword evidence="2" id="KW-0548">Nucleotidyltransferase</keyword>
<dbReference type="CDD" id="cd00303">
    <property type="entry name" value="retropepsin_like"/>
    <property type="match status" value="1"/>
</dbReference>
<feature type="domain" description="CCHC-type" evidence="7">
    <location>
        <begin position="569"/>
        <end position="584"/>
    </location>
</feature>
<evidence type="ECO:0000313" key="8">
    <source>
        <dbReference type="EMBL" id="KAE8998642.1"/>
    </source>
</evidence>